<evidence type="ECO:0008006" key="8">
    <source>
        <dbReference type="Google" id="ProtNLM"/>
    </source>
</evidence>
<protein>
    <recommendedName>
        <fullName evidence="8">SH2 domain-containing protein</fullName>
    </recommendedName>
</protein>
<gene>
    <name evidence="6" type="ORF">pdam_00009036</name>
</gene>
<evidence type="ECO:0000259" key="4">
    <source>
        <dbReference type="PROSITE" id="PS50001"/>
    </source>
</evidence>
<dbReference type="GO" id="GO:0030971">
    <property type="term" value="F:receptor tyrosine kinase binding"/>
    <property type="evidence" value="ECO:0007669"/>
    <property type="project" value="TreeGrafter"/>
</dbReference>
<sequence length="441" mass="49254">MPPSIKCNIDIANCSFSSGKTSKDKFEFELKADRKKYLFRTNSELLRLQWVHSIGLAAQGKPPVTSTDFESGPGDSPTNNNESPVEKISNQYTEGNLTFDFTFTLIREPPRPESLGAEATPEAFYDEFPDNKPPWFFGKLTRENAEAVLQPHPEGSFLVRESETVRKLGAYTLSLKHRDKFRHHKIETVADGNLVIKGHEDKPFPNLATLMKYFTKSQEQDIIMKPVICGTSNDDEQNAMKGYELMGARPAPPGCEEGADLNGSVETRGPVKHSYENIPSKPPLRSRVTSPDLFRTHGHGYENIPNKSRSSTIPGYESMDPKGAPVIPPRQPVVKHPGYENIPEKEPEPLPPRQSTSQGYENLPPKDEEDPPALPPRIPSRAHGYENVPTRDERSPPSKALPYQNIRPVPSRRQTRQAPPLNRANTVPAHIMQNTLGKGSI</sequence>
<dbReference type="SMART" id="SM00252">
    <property type="entry name" value="SH2"/>
    <property type="match status" value="1"/>
</dbReference>
<evidence type="ECO:0000256" key="2">
    <source>
        <dbReference type="PROSITE-ProRule" id="PRU00191"/>
    </source>
</evidence>
<dbReference type="GO" id="GO:0005737">
    <property type="term" value="C:cytoplasm"/>
    <property type="evidence" value="ECO:0007669"/>
    <property type="project" value="TreeGrafter"/>
</dbReference>
<dbReference type="Gene3D" id="2.30.29.30">
    <property type="entry name" value="Pleckstrin-homology domain (PH domain)/Phosphotyrosine-binding domain (PTB)"/>
    <property type="match status" value="1"/>
</dbReference>
<dbReference type="Gene3D" id="3.30.505.10">
    <property type="entry name" value="SH2 domain"/>
    <property type="match status" value="1"/>
</dbReference>
<feature type="compositionally biased region" description="Polar residues" evidence="3">
    <location>
        <begin position="76"/>
        <end position="86"/>
    </location>
</feature>
<dbReference type="EMBL" id="RCHS01004063">
    <property type="protein sequence ID" value="RMX37966.1"/>
    <property type="molecule type" value="Genomic_DNA"/>
</dbReference>
<feature type="domain" description="PH" evidence="5">
    <location>
        <begin position="1"/>
        <end position="59"/>
    </location>
</feature>
<evidence type="ECO:0000256" key="1">
    <source>
        <dbReference type="ARBA" id="ARBA00022999"/>
    </source>
</evidence>
<evidence type="ECO:0000313" key="6">
    <source>
        <dbReference type="EMBL" id="RMX37966.1"/>
    </source>
</evidence>
<dbReference type="PROSITE" id="PS50003">
    <property type="entry name" value="PH_DOMAIN"/>
    <property type="match status" value="1"/>
</dbReference>
<keyword evidence="7" id="KW-1185">Reference proteome</keyword>
<keyword evidence="1 2" id="KW-0727">SH2 domain</keyword>
<dbReference type="STRING" id="46731.A0A3M6T979"/>
<dbReference type="PRINTS" id="PR00401">
    <property type="entry name" value="SH2DOMAIN"/>
</dbReference>
<dbReference type="GO" id="GO:0007167">
    <property type="term" value="P:enzyme-linked receptor protein signaling pathway"/>
    <property type="evidence" value="ECO:0007669"/>
    <property type="project" value="TreeGrafter"/>
</dbReference>
<organism evidence="6 7">
    <name type="scientific">Pocillopora damicornis</name>
    <name type="common">Cauliflower coral</name>
    <name type="synonym">Millepora damicornis</name>
    <dbReference type="NCBI Taxonomy" id="46731"/>
    <lineage>
        <taxon>Eukaryota</taxon>
        <taxon>Metazoa</taxon>
        <taxon>Cnidaria</taxon>
        <taxon>Anthozoa</taxon>
        <taxon>Hexacorallia</taxon>
        <taxon>Scleractinia</taxon>
        <taxon>Astrocoeniina</taxon>
        <taxon>Pocilloporidae</taxon>
        <taxon>Pocillopora</taxon>
    </lineage>
</organism>
<feature type="domain" description="SH2" evidence="4">
    <location>
        <begin position="135"/>
        <end position="227"/>
    </location>
</feature>
<dbReference type="PANTHER" id="PTHR19969:SF5">
    <property type="entry name" value="CRK-LIKE PROTEIN"/>
    <property type="match status" value="1"/>
</dbReference>
<dbReference type="CDD" id="cd00173">
    <property type="entry name" value="SH2"/>
    <property type="match status" value="1"/>
</dbReference>
<dbReference type="InterPro" id="IPR001849">
    <property type="entry name" value="PH_domain"/>
</dbReference>
<evidence type="ECO:0000256" key="3">
    <source>
        <dbReference type="SAM" id="MobiDB-lite"/>
    </source>
</evidence>
<dbReference type="GO" id="GO:0035591">
    <property type="term" value="F:signaling adaptor activity"/>
    <property type="evidence" value="ECO:0007669"/>
    <property type="project" value="TreeGrafter"/>
</dbReference>
<dbReference type="InterPro" id="IPR011993">
    <property type="entry name" value="PH-like_dom_sf"/>
</dbReference>
<proteinExistence type="predicted"/>
<comment type="caution">
    <text evidence="6">The sequence shown here is derived from an EMBL/GenBank/DDBJ whole genome shotgun (WGS) entry which is preliminary data.</text>
</comment>
<dbReference type="PROSITE" id="PS50001">
    <property type="entry name" value="SH2"/>
    <property type="match status" value="1"/>
</dbReference>
<dbReference type="Pfam" id="PF00017">
    <property type="entry name" value="SH2"/>
    <property type="match status" value="1"/>
</dbReference>
<accession>A0A3M6T979</accession>
<reference evidence="6 7" key="1">
    <citation type="journal article" date="2018" name="Sci. Rep.">
        <title>Comparative analysis of the Pocillopora damicornis genome highlights role of immune system in coral evolution.</title>
        <authorList>
            <person name="Cunning R."/>
            <person name="Bay R.A."/>
            <person name="Gillette P."/>
            <person name="Baker A.C."/>
            <person name="Traylor-Knowles N."/>
        </authorList>
    </citation>
    <scope>NUCLEOTIDE SEQUENCE [LARGE SCALE GENOMIC DNA]</scope>
    <source>
        <strain evidence="6">RSMAS</strain>
        <tissue evidence="6">Whole animal</tissue>
    </source>
</reference>
<dbReference type="SUPFAM" id="SSF50729">
    <property type="entry name" value="PH domain-like"/>
    <property type="match status" value="1"/>
</dbReference>
<dbReference type="GO" id="GO:0016477">
    <property type="term" value="P:cell migration"/>
    <property type="evidence" value="ECO:0007669"/>
    <property type="project" value="TreeGrafter"/>
</dbReference>
<dbReference type="InterPro" id="IPR036860">
    <property type="entry name" value="SH2_dom_sf"/>
</dbReference>
<feature type="region of interest" description="Disordered" evidence="3">
    <location>
        <begin position="249"/>
        <end position="441"/>
    </location>
</feature>
<dbReference type="AlphaFoldDB" id="A0A3M6T979"/>
<dbReference type="InterPro" id="IPR051184">
    <property type="entry name" value="Tyrosine-phos_adapter"/>
</dbReference>
<dbReference type="OrthoDB" id="5980563at2759"/>
<feature type="compositionally biased region" description="Polar residues" evidence="3">
    <location>
        <begin position="432"/>
        <end position="441"/>
    </location>
</feature>
<feature type="region of interest" description="Disordered" evidence="3">
    <location>
        <begin position="59"/>
        <end position="86"/>
    </location>
</feature>
<dbReference type="PANTHER" id="PTHR19969">
    <property type="entry name" value="SH2-SH3 ADAPTOR PROTEIN-RELATED"/>
    <property type="match status" value="1"/>
</dbReference>
<dbReference type="SUPFAM" id="SSF55550">
    <property type="entry name" value="SH2 domain"/>
    <property type="match status" value="1"/>
</dbReference>
<dbReference type="Proteomes" id="UP000275408">
    <property type="component" value="Unassembled WGS sequence"/>
</dbReference>
<dbReference type="InterPro" id="IPR000980">
    <property type="entry name" value="SH2"/>
</dbReference>
<evidence type="ECO:0000259" key="5">
    <source>
        <dbReference type="PROSITE" id="PS50003"/>
    </source>
</evidence>
<evidence type="ECO:0000313" key="7">
    <source>
        <dbReference type="Proteomes" id="UP000275408"/>
    </source>
</evidence>
<name>A0A3M6T979_POCDA</name>